<accession>H1FTX0</accession>
<proteinExistence type="predicted"/>
<dbReference type="eggNOG" id="COG1426">
    <property type="taxonomic scope" value="Bacteria"/>
</dbReference>
<name>B6BHT3_SULGG</name>
<gene>
    <name evidence="2" type="ORF">SMGD1_1560</name>
</gene>
<evidence type="ECO:0000313" key="3">
    <source>
        <dbReference type="Proteomes" id="UP000006431"/>
    </source>
</evidence>
<evidence type="ECO:0000313" key="2">
    <source>
        <dbReference type="EMBL" id="EHP30084.1"/>
    </source>
</evidence>
<keyword evidence="1" id="KW-0472">Membrane</keyword>
<dbReference type="RefSeq" id="WP_008336986.1">
    <property type="nucleotide sequence ID" value="NZ_AFRZ01000001.1"/>
</dbReference>
<sequence length="258" mass="29304">MSDGLSKLKSIGAQKIHEQTHIARQHVQAVLHETFDDLTKIHLLGFISILEREYSVDLSDLKEKAKIFYAGENLSDEQDTKVFVSPKKKKNYTLVYIVVVAVIFAVAVSFTLDLTSTASDKSKNHVIDNRAINHAKDSMSQNATVEEINATIPVVVETEPEPIEIVKSFKIITSSQLWIGYIDLSTYKKNQKLFTGELDLDPNKDWILTLGHGYVKVELNGEVTEFKEKLNIRLLYKDSKLSKISFKEFKELNKGSKW</sequence>
<keyword evidence="3" id="KW-1185">Reference proteome</keyword>
<reference evidence="2 3" key="1">
    <citation type="journal article" date="2012" name="Proc. Natl. Acad. Sci. U.S.A.">
        <title>Genome and physiology of a model Epsilonproteobacterium responsible for sulfide detoxification in marine oxygen depletion zones.</title>
        <authorList>
            <person name="Grote J."/>
            <person name="Schott T."/>
            <person name="Bruckner C.G."/>
            <person name="Glockner F.O."/>
            <person name="Jost G."/>
            <person name="Teeling H."/>
            <person name="Labrenz M."/>
            <person name="Jurgens K."/>
        </authorList>
    </citation>
    <scope>NUCLEOTIDE SEQUENCE [LARGE SCALE GENOMIC DNA]</scope>
    <source>
        <strain evidence="2 3">GD1</strain>
    </source>
</reference>
<dbReference type="OrthoDB" id="5372824at2"/>
<dbReference type="HOGENOM" id="CLU_073271_0_0_7"/>
<protein>
    <submittedName>
        <fullName evidence="2">Uncharacterized protein</fullName>
    </submittedName>
</protein>
<dbReference type="Proteomes" id="UP000006431">
    <property type="component" value="Unassembled WGS sequence"/>
</dbReference>
<organism evidence="2 3">
    <name type="scientific">Sulfurimonas gotlandica (strain DSM 19862 / JCM 16533 / GD1)</name>
    <dbReference type="NCBI Taxonomy" id="929558"/>
    <lineage>
        <taxon>Bacteria</taxon>
        <taxon>Pseudomonadati</taxon>
        <taxon>Campylobacterota</taxon>
        <taxon>Epsilonproteobacteria</taxon>
        <taxon>Campylobacterales</taxon>
        <taxon>Sulfurimonadaceae</taxon>
        <taxon>Sulfurimonas</taxon>
    </lineage>
</organism>
<keyword evidence="1" id="KW-1133">Transmembrane helix</keyword>
<comment type="caution">
    <text evidence="2">The sequence shown here is derived from an EMBL/GenBank/DDBJ whole genome shotgun (WGS) entry which is preliminary data.</text>
</comment>
<evidence type="ECO:0000256" key="1">
    <source>
        <dbReference type="SAM" id="Phobius"/>
    </source>
</evidence>
<accession>B6BHT3</accession>
<keyword evidence="1" id="KW-0812">Transmembrane</keyword>
<dbReference type="EMBL" id="AFRZ01000001">
    <property type="protein sequence ID" value="EHP30084.1"/>
    <property type="molecule type" value="Genomic_DNA"/>
</dbReference>
<feature type="transmembrane region" description="Helical" evidence="1">
    <location>
        <begin position="93"/>
        <end position="112"/>
    </location>
</feature>
<dbReference type="AlphaFoldDB" id="B6BHT3"/>
<dbReference type="STRING" id="929558.SMGD1_1560"/>
<dbReference type="PATRIC" id="fig|929558.5.peg.1551"/>